<evidence type="ECO:0000256" key="5">
    <source>
        <dbReference type="ARBA" id="ARBA00022692"/>
    </source>
</evidence>
<dbReference type="Pfam" id="PF02233">
    <property type="entry name" value="PNTB"/>
    <property type="match status" value="1"/>
</dbReference>
<comment type="similarity">
    <text evidence="2">Belongs to the urea transporter family.</text>
</comment>
<keyword evidence="10 14" id="KW-0472">Membrane</keyword>
<dbReference type="EMBL" id="CAXAMM010006324">
    <property type="protein sequence ID" value="CAK9010658.1"/>
    <property type="molecule type" value="Genomic_DNA"/>
</dbReference>
<protein>
    <recommendedName>
        <fullName evidence="3">proton-translocating NAD(P)(+) transhydrogenase</fullName>
        <ecNumber evidence="3">7.1.1.1</ecNumber>
    </recommendedName>
</protein>
<keyword evidence="5 14" id="KW-0812">Transmembrane</keyword>
<comment type="catalytic activity">
    <reaction evidence="11">
        <text>urea(in) = urea(out)</text>
        <dbReference type="Rhea" id="RHEA:32799"/>
        <dbReference type="ChEBI" id="CHEBI:16199"/>
    </reaction>
</comment>
<keyword evidence="9" id="KW-0520">NAD</keyword>
<evidence type="ECO:0000256" key="6">
    <source>
        <dbReference type="ARBA" id="ARBA00022857"/>
    </source>
</evidence>
<evidence type="ECO:0000259" key="15">
    <source>
        <dbReference type="Pfam" id="PF02233"/>
    </source>
</evidence>
<dbReference type="PANTHER" id="PTHR10160:SF19">
    <property type="entry name" value="PROTON-TRANSLOCATING NAD(P)(+) TRANSHYDROGENASE"/>
    <property type="match status" value="1"/>
</dbReference>
<dbReference type="SUPFAM" id="SSF52467">
    <property type="entry name" value="DHS-like NAD/FAD-binding domain"/>
    <property type="match status" value="1"/>
</dbReference>
<feature type="transmembrane region" description="Helical" evidence="14">
    <location>
        <begin position="153"/>
        <end position="171"/>
    </location>
</feature>
<dbReference type="Pfam" id="PF03253">
    <property type="entry name" value="UT"/>
    <property type="match status" value="1"/>
</dbReference>
<evidence type="ECO:0000256" key="2">
    <source>
        <dbReference type="ARBA" id="ARBA00005914"/>
    </source>
</evidence>
<evidence type="ECO:0000256" key="10">
    <source>
        <dbReference type="ARBA" id="ARBA00023136"/>
    </source>
</evidence>
<dbReference type="Proteomes" id="UP001642464">
    <property type="component" value="Unassembled WGS sequence"/>
</dbReference>
<evidence type="ECO:0000256" key="14">
    <source>
        <dbReference type="SAM" id="Phobius"/>
    </source>
</evidence>
<evidence type="ECO:0000313" key="18">
    <source>
        <dbReference type="Proteomes" id="UP001642464"/>
    </source>
</evidence>
<feature type="transmembrane region" description="Helical" evidence="14">
    <location>
        <begin position="464"/>
        <end position="481"/>
    </location>
</feature>
<feature type="transmembrane region" description="Helical" evidence="14">
    <location>
        <begin position="229"/>
        <end position="247"/>
    </location>
</feature>
<dbReference type="InterPro" id="IPR034300">
    <property type="entry name" value="PNTB-like"/>
</dbReference>
<evidence type="ECO:0000256" key="7">
    <source>
        <dbReference type="ARBA" id="ARBA00022967"/>
    </source>
</evidence>
<dbReference type="EC" id="7.1.1.1" evidence="3"/>
<feature type="transmembrane region" description="Helical" evidence="14">
    <location>
        <begin position="318"/>
        <end position="348"/>
    </location>
</feature>
<organism evidence="16 18">
    <name type="scientific">Durusdinium trenchii</name>
    <dbReference type="NCBI Taxonomy" id="1381693"/>
    <lineage>
        <taxon>Eukaryota</taxon>
        <taxon>Sar</taxon>
        <taxon>Alveolata</taxon>
        <taxon>Dinophyceae</taxon>
        <taxon>Suessiales</taxon>
        <taxon>Symbiodiniaceae</taxon>
        <taxon>Durusdinium</taxon>
    </lineage>
</organism>
<keyword evidence="7" id="KW-1278">Translocase</keyword>
<evidence type="ECO:0000313" key="16">
    <source>
        <dbReference type="EMBL" id="CAK9010658.1"/>
    </source>
</evidence>
<accession>A0ABP0J8K8</accession>
<comment type="caution">
    <text evidence="16">The sequence shown here is derived from an EMBL/GenBank/DDBJ whole genome shotgun (WGS) entry which is preliminary data.</text>
</comment>
<feature type="transmembrane region" description="Helical" evidence="14">
    <location>
        <begin position="528"/>
        <end position="556"/>
    </location>
</feature>
<feature type="compositionally biased region" description="Polar residues" evidence="13">
    <location>
        <begin position="22"/>
        <end position="46"/>
    </location>
</feature>
<evidence type="ECO:0000256" key="11">
    <source>
        <dbReference type="ARBA" id="ARBA00033993"/>
    </source>
</evidence>
<keyword evidence="18" id="KW-1185">Reference proteome</keyword>
<feature type="transmembrane region" description="Helical" evidence="14">
    <location>
        <begin position="177"/>
        <end position="197"/>
    </location>
</feature>
<feature type="region of interest" description="Disordered" evidence="13">
    <location>
        <begin position="1"/>
        <end position="79"/>
    </location>
</feature>
<dbReference type="InterPro" id="IPR029035">
    <property type="entry name" value="DHS-like_NAD/FAD-binding_dom"/>
</dbReference>
<name>A0ABP0J8K8_9DINO</name>
<feature type="transmembrane region" description="Helical" evidence="14">
    <location>
        <begin position="254"/>
        <end position="272"/>
    </location>
</feature>
<keyword evidence="4" id="KW-1003">Cell membrane</keyword>
<comment type="subcellular location">
    <subcellularLocation>
        <location evidence="1">Cell membrane</location>
        <topology evidence="1">Multi-pass membrane protein</topology>
    </subcellularLocation>
</comment>
<keyword evidence="6" id="KW-0521">NADP</keyword>
<dbReference type="InterPro" id="IPR004937">
    <property type="entry name" value="Urea_transporter"/>
</dbReference>
<gene>
    <name evidence="16" type="ORF">SCF082_LOCUS10761</name>
    <name evidence="17" type="ORF">SCF082_LOCUS10805</name>
</gene>
<dbReference type="PANTHER" id="PTHR10160">
    <property type="entry name" value="NAD(P) TRANSHYDROGENASE"/>
    <property type="match status" value="1"/>
</dbReference>
<evidence type="ECO:0000256" key="3">
    <source>
        <dbReference type="ARBA" id="ARBA00012943"/>
    </source>
</evidence>
<evidence type="ECO:0000256" key="4">
    <source>
        <dbReference type="ARBA" id="ARBA00022475"/>
    </source>
</evidence>
<sequence length="765" mass="81030">MDEFDQVTPGQAREIKKEDNLKGSNLASTDSTGYQKFQRNLESSISMRDAEAAVRRSRESPSAESTATEGSAESLSDSEDEVESSKRCSQCSFNCCALGPMQCSRLCAWLLGTAQDADVDDDASADANGSNTGTGTSLIPRFLVDVLNGMSQVCFVTNSVSGAIFVLAVLIGMPRAAIILSVLGCASATGVAACLGLDKQAQREGLLGYNGVLVGCSFAVYIQNFLLSIPMTFGCAGISALVAAGLSKVMKPQLTLAFNVVALMAMLCLRIWSGQGHDAKHIFTWSSDFVVLDGLDCATATLNGIAQMFFVTSPFSGLLILSGILIASPFSALTSLLGSFIGALLGAFCGASPTEIRDGWFGYNGALIALWISLHFQPLGYSLVALLAFCGSTAATAVYVGLRLVVAASNGYFPATLTLPLCFVAFFLAAFEHVVTTSKPASSQTRDNCADVSSKELSLPGKNFLNLGGLGLFILSMYLFLQEGCEHGTLILWFVAALACLMGLHLVASVGGGDMPVCITVLNSYSGWALVAEGFLLKSNVLTIVGSLIGFSGAILTKIMCDAMNRDIFNVLFGGMNNAAVVKGADTGPKAQKILGERLVNAKEVLVVPGYGMAMARAQTPMGELASMLRKNNIILKFGVHPVAGRMPGQMNVLLAEAGVPHEWVLEMDEVNPDMENFDVVLVMGANDVVNSAAQELEGCAIWGMPVIEVWRSKKVVFCKRSMGGGYADLDNPVFYKSNTEMLLGDGKKTADALVQKVRERLEKV</sequence>
<proteinExistence type="inferred from homology"/>
<evidence type="ECO:0000256" key="9">
    <source>
        <dbReference type="ARBA" id="ARBA00023027"/>
    </source>
</evidence>
<evidence type="ECO:0000256" key="12">
    <source>
        <dbReference type="ARBA" id="ARBA00048202"/>
    </source>
</evidence>
<feature type="compositionally biased region" description="Basic and acidic residues" evidence="13">
    <location>
        <begin position="48"/>
        <end position="61"/>
    </location>
</feature>
<evidence type="ECO:0000256" key="13">
    <source>
        <dbReference type="SAM" id="MobiDB-lite"/>
    </source>
</evidence>
<feature type="transmembrane region" description="Helical" evidence="14">
    <location>
        <begin position="490"/>
        <end position="508"/>
    </location>
</feature>
<feature type="domain" description="NADP transhydrogenase beta-like" evidence="15">
    <location>
        <begin position="383"/>
        <end position="756"/>
    </location>
</feature>
<feature type="transmembrane region" description="Helical" evidence="14">
    <location>
        <begin position="383"/>
        <end position="405"/>
    </location>
</feature>
<evidence type="ECO:0000256" key="1">
    <source>
        <dbReference type="ARBA" id="ARBA00004651"/>
    </source>
</evidence>
<dbReference type="EMBL" id="CAXAMM010006336">
    <property type="protein sequence ID" value="CAK9010751.1"/>
    <property type="molecule type" value="Genomic_DNA"/>
</dbReference>
<feature type="transmembrane region" description="Helical" evidence="14">
    <location>
        <begin position="412"/>
        <end position="431"/>
    </location>
</feature>
<dbReference type="Gene3D" id="3.40.50.1220">
    <property type="entry name" value="TPP-binding domain"/>
    <property type="match status" value="1"/>
</dbReference>
<reference evidence="16 18" key="1">
    <citation type="submission" date="2024-02" db="EMBL/GenBank/DDBJ databases">
        <authorList>
            <person name="Chen Y."/>
            <person name="Shah S."/>
            <person name="Dougan E. K."/>
            <person name="Thang M."/>
            <person name="Chan C."/>
        </authorList>
    </citation>
    <scope>NUCLEOTIDE SEQUENCE [LARGE SCALE GENOMIC DNA]</scope>
</reference>
<dbReference type="InterPro" id="IPR029020">
    <property type="entry name" value="Ammonium/urea_transptr"/>
</dbReference>
<dbReference type="Gene3D" id="1.10.3430.10">
    <property type="entry name" value="Ammonium transporter AmtB like domains"/>
    <property type="match status" value="1"/>
</dbReference>
<evidence type="ECO:0000256" key="8">
    <source>
        <dbReference type="ARBA" id="ARBA00022989"/>
    </source>
</evidence>
<keyword evidence="8 14" id="KW-1133">Transmembrane helix</keyword>
<comment type="catalytic activity">
    <reaction evidence="12">
        <text>NAD(+) + NADPH + H(+)(in) = NADH + NADP(+) + H(+)(out)</text>
        <dbReference type="Rhea" id="RHEA:47992"/>
        <dbReference type="ChEBI" id="CHEBI:15378"/>
        <dbReference type="ChEBI" id="CHEBI:57540"/>
        <dbReference type="ChEBI" id="CHEBI:57783"/>
        <dbReference type="ChEBI" id="CHEBI:57945"/>
        <dbReference type="ChEBI" id="CHEBI:58349"/>
        <dbReference type="EC" id="7.1.1.1"/>
    </reaction>
</comment>
<evidence type="ECO:0000313" key="17">
    <source>
        <dbReference type="EMBL" id="CAK9010751.1"/>
    </source>
</evidence>